<dbReference type="InterPro" id="IPR036419">
    <property type="entry name" value="Ribosomal_S3_C_sf"/>
</dbReference>
<accession>A0A497JEP4</accession>
<name>A0A497JEP4_9ARCH</name>
<comment type="caution">
    <text evidence="11">The sequence shown here is derived from an EMBL/GenBank/DDBJ whole genome shotgun (WGS) entry which is preliminary data.</text>
</comment>
<dbReference type="InterPro" id="IPR005703">
    <property type="entry name" value="Ribosomal_uS3_euk/arc"/>
</dbReference>
<dbReference type="GO" id="GO:0019843">
    <property type="term" value="F:rRNA binding"/>
    <property type="evidence" value="ECO:0007669"/>
    <property type="project" value="UniProtKB-KW"/>
</dbReference>
<evidence type="ECO:0000256" key="2">
    <source>
        <dbReference type="ARBA" id="ARBA00022730"/>
    </source>
</evidence>
<dbReference type="GO" id="GO:0022627">
    <property type="term" value="C:cytosolic small ribosomal subunit"/>
    <property type="evidence" value="ECO:0007669"/>
    <property type="project" value="UniProtKB-UniRule"/>
</dbReference>
<proteinExistence type="inferred from homology"/>
<dbReference type="InterPro" id="IPR004044">
    <property type="entry name" value="KH_dom_type_2"/>
</dbReference>
<dbReference type="PANTHER" id="PTHR11760">
    <property type="entry name" value="30S/40S RIBOSOMAL PROTEIN S3"/>
    <property type="match status" value="1"/>
</dbReference>
<dbReference type="InterPro" id="IPR009019">
    <property type="entry name" value="KH_sf_prok-type"/>
</dbReference>
<sequence length="263" mass="29606">MIERLFVRQELKKLKLEEYLRNELRRAGFTGVEVIKTPITTRIIVSVTRPGLAIGKKGKTIKILTKEISERFGFENPQIEINEVKKPELDAKACVDRMVALIERGYSWRSVVYRTIEDIMASGAQGAEIVLKGVLAGKGNRKRKERIAKGYMKKAGEQAYLVDYAKGVAVPKPGAIGIKVRIIKPEVVFPDKISIEKFLEQSAAEKAEEKEVSERKEEETQKEEPSKQEVGKEKQVESSKELAKEKVGEHEEIQSEKKGAKVG</sequence>
<dbReference type="EMBL" id="QMWO01000134">
    <property type="protein sequence ID" value="RLG68635.1"/>
    <property type="molecule type" value="Genomic_DNA"/>
</dbReference>
<dbReference type="NCBIfam" id="NF003219">
    <property type="entry name" value="PRK04191.1"/>
    <property type="match status" value="1"/>
</dbReference>
<dbReference type="Proteomes" id="UP000277633">
    <property type="component" value="Unassembled WGS sequence"/>
</dbReference>
<dbReference type="CDD" id="cd02411">
    <property type="entry name" value="KH-II_30S_S3_arch"/>
    <property type="match status" value="1"/>
</dbReference>
<feature type="domain" description="KH type-2" evidence="10">
    <location>
        <begin position="16"/>
        <end position="85"/>
    </location>
</feature>
<feature type="region of interest" description="Disordered" evidence="9">
    <location>
        <begin position="204"/>
        <end position="263"/>
    </location>
</feature>
<dbReference type="NCBIfam" id="TIGR01008">
    <property type="entry name" value="uS3_euk_arch"/>
    <property type="match status" value="1"/>
</dbReference>
<keyword evidence="5" id="KW-0687">Ribonucleoprotein</keyword>
<dbReference type="FunFam" id="3.30.300.20:FF:000001">
    <property type="entry name" value="30S ribosomal protein S3"/>
    <property type="match status" value="1"/>
</dbReference>
<keyword evidence="2" id="KW-0699">rRNA-binding</keyword>
<dbReference type="Gene3D" id="3.30.300.20">
    <property type="match status" value="1"/>
</dbReference>
<dbReference type="InterPro" id="IPR004087">
    <property type="entry name" value="KH_dom"/>
</dbReference>
<dbReference type="GO" id="GO:0003735">
    <property type="term" value="F:structural constituent of ribosome"/>
    <property type="evidence" value="ECO:0007669"/>
    <property type="project" value="UniProtKB-UniRule"/>
</dbReference>
<evidence type="ECO:0000256" key="4">
    <source>
        <dbReference type="ARBA" id="ARBA00022980"/>
    </source>
</evidence>
<reference evidence="11 12" key="1">
    <citation type="submission" date="2018-06" db="EMBL/GenBank/DDBJ databases">
        <title>Extensive metabolic versatility and redundancy in microbially diverse, dynamic hydrothermal sediments.</title>
        <authorList>
            <person name="Dombrowski N."/>
            <person name="Teske A."/>
            <person name="Baker B.J."/>
        </authorList>
    </citation>
    <scope>NUCLEOTIDE SEQUENCE [LARGE SCALE GENOMIC DNA]</scope>
    <source>
        <strain evidence="11">B9_G13</strain>
    </source>
</reference>
<gene>
    <name evidence="11" type="ORF">DRO07_03275</name>
</gene>
<dbReference type="HAMAP" id="MF_01309_A">
    <property type="entry name" value="Ribosomal_uS3_A"/>
    <property type="match status" value="1"/>
</dbReference>
<evidence type="ECO:0000256" key="7">
    <source>
        <dbReference type="NCBIfam" id="TIGR01008"/>
    </source>
</evidence>
<feature type="non-terminal residue" evidence="11">
    <location>
        <position position="263"/>
    </location>
</feature>
<evidence type="ECO:0000313" key="11">
    <source>
        <dbReference type="EMBL" id="RLG68635.1"/>
    </source>
</evidence>
<dbReference type="GO" id="GO:0006412">
    <property type="term" value="P:translation"/>
    <property type="evidence" value="ECO:0007669"/>
    <property type="project" value="UniProtKB-UniRule"/>
</dbReference>
<organism evidence="11 12">
    <name type="scientific">Candidatus Iainarchaeum sp</name>
    <dbReference type="NCBI Taxonomy" id="3101447"/>
    <lineage>
        <taxon>Archaea</taxon>
        <taxon>Candidatus Iainarchaeota</taxon>
        <taxon>Candidatus Iainarchaeia</taxon>
        <taxon>Candidatus Iainarchaeales</taxon>
        <taxon>Candidatus Iainarchaeaceae</taxon>
        <taxon>Candidatus Iainarchaeum</taxon>
    </lineage>
</organism>
<evidence type="ECO:0000259" key="10">
    <source>
        <dbReference type="PROSITE" id="PS50823"/>
    </source>
</evidence>
<dbReference type="InterPro" id="IPR015946">
    <property type="entry name" value="KH_dom-like_a/b"/>
</dbReference>
<comment type="similarity">
    <text evidence="1">Belongs to the universal ribosomal protein uS3 family.</text>
</comment>
<protein>
    <recommendedName>
        <fullName evidence="6 7">30S ribosomal protein S3</fullName>
    </recommendedName>
</protein>
<evidence type="ECO:0000256" key="1">
    <source>
        <dbReference type="ARBA" id="ARBA00010761"/>
    </source>
</evidence>
<dbReference type="SUPFAM" id="SSF54814">
    <property type="entry name" value="Prokaryotic type KH domain (KH-domain type II)"/>
    <property type="match status" value="1"/>
</dbReference>
<dbReference type="InterPro" id="IPR057258">
    <property type="entry name" value="Ribosomal_uS3"/>
</dbReference>
<evidence type="ECO:0000256" key="6">
    <source>
        <dbReference type="ARBA" id="ARBA00035521"/>
    </source>
</evidence>
<keyword evidence="4 11" id="KW-0689">Ribosomal protein</keyword>
<dbReference type="InterPro" id="IPR001351">
    <property type="entry name" value="Ribosomal_uS3_C"/>
</dbReference>
<dbReference type="AlphaFoldDB" id="A0A497JEP4"/>
<evidence type="ECO:0000313" key="12">
    <source>
        <dbReference type="Proteomes" id="UP000277633"/>
    </source>
</evidence>
<evidence type="ECO:0000256" key="3">
    <source>
        <dbReference type="ARBA" id="ARBA00022884"/>
    </source>
</evidence>
<dbReference type="PROSITE" id="PS50823">
    <property type="entry name" value="KH_TYPE_2"/>
    <property type="match status" value="1"/>
</dbReference>
<dbReference type="InterPro" id="IPR027488">
    <property type="entry name" value="Ribosomal_uS3_arc"/>
</dbReference>
<evidence type="ECO:0000256" key="8">
    <source>
        <dbReference type="PROSITE-ProRule" id="PRU00118"/>
    </source>
</evidence>
<dbReference type="Gene3D" id="3.30.1140.32">
    <property type="entry name" value="Ribosomal protein S3, C-terminal domain"/>
    <property type="match status" value="1"/>
</dbReference>
<evidence type="ECO:0000256" key="9">
    <source>
        <dbReference type="SAM" id="MobiDB-lite"/>
    </source>
</evidence>
<dbReference type="PANTHER" id="PTHR11760:SF32">
    <property type="entry name" value="SMALL RIBOSOMAL SUBUNIT PROTEIN US3"/>
    <property type="match status" value="1"/>
</dbReference>
<dbReference type="SUPFAM" id="SSF54821">
    <property type="entry name" value="Ribosomal protein S3 C-terminal domain"/>
    <property type="match status" value="1"/>
</dbReference>
<evidence type="ECO:0000256" key="5">
    <source>
        <dbReference type="ARBA" id="ARBA00023274"/>
    </source>
</evidence>
<dbReference type="SMART" id="SM00322">
    <property type="entry name" value="KH"/>
    <property type="match status" value="1"/>
</dbReference>
<keyword evidence="3 8" id="KW-0694">RNA-binding</keyword>
<dbReference type="Pfam" id="PF07650">
    <property type="entry name" value="KH_2"/>
    <property type="match status" value="1"/>
</dbReference>
<dbReference type="Pfam" id="PF00189">
    <property type="entry name" value="Ribosomal_S3_C"/>
    <property type="match status" value="1"/>
</dbReference>